<evidence type="ECO:0000256" key="1">
    <source>
        <dbReference type="SAM" id="SignalP"/>
    </source>
</evidence>
<dbReference type="AlphaFoldDB" id="A0AAD2F3G5"/>
<dbReference type="GO" id="GO:0120147">
    <property type="term" value="F:formylglycine-generating oxidase activity"/>
    <property type="evidence" value="ECO:0007669"/>
    <property type="project" value="TreeGrafter"/>
</dbReference>
<keyword evidence="5" id="KW-1185">Reference proteome</keyword>
<accession>A0AAD2F3G5</accession>
<protein>
    <submittedName>
        <fullName evidence="3">Hercynine oxygenase</fullName>
        <ecNumber evidence="3">1.14.99.50</ecNumber>
    </submittedName>
</protein>
<dbReference type="PANTHER" id="PTHR23150:SF19">
    <property type="entry name" value="FORMYLGLYCINE-GENERATING ENZYME"/>
    <property type="match status" value="1"/>
</dbReference>
<dbReference type="Gene3D" id="3.90.1580.10">
    <property type="entry name" value="paralog of FGE (formylglycine-generating enzyme)"/>
    <property type="match status" value="1"/>
</dbReference>
<dbReference type="PANTHER" id="PTHR23150">
    <property type="entry name" value="SULFATASE MODIFYING FACTOR 1, 2"/>
    <property type="match status" value="1"/>
</dbReference>
<keyword evidence="3" id="KW-0560">Oxidoreductase</keyword>
<evidence type="ECO:0000259" key="2">
    <source>
        <dbReference type="Pfam" id="PF03781"/>
    </source>
</evidence>
<dbReference type="InterPro" id="IPR042095">
    <property type="entry name" value="SUMF_sf"/>
</dbReference>
<feature type="domain" description="Sulfatase-modifying factor enzyme-like" evidence="2">
    <location>
        <begin position="77"/>
        <end position="364"/>
    </location>
</feature>
<gene>
    <name evidence="3" type="primary">egtB_1</name>
    <name evidence="4" type="ORF">R77564_01176</name>
    <name evidence="3" type="ORF">R77567_00926</name>
</gene>
<evidence type="ECO:0000313" key="3">
    <source>
        <dbReference type="EMBL" id="CAJ0854610.1"/>
    </source>
</evidence>
<reference evidence="3 5" key="1">
    <citation type="submission" date="2023-07" db="EMBL/GenBank/DDBJ databases">
        <authorList>
            <person name="Peeters C."/>
        </authorList>
    </citation>
    <scope>NUCLEOTIDE SEQUENCE</scope>
    <source>
        <strain evidence="4 5">LMG 32965</strain>
        <strain evidence="3">R-77567</strain>
    </source>
</reference>
<dbReference type="GO" id="GO:0044875">
    <property type="term" value="F:gamma-glutamyl hercynylcysteine sulfoxide synthase activity"/>
    <property type="evidence" value="ECO:0007669"/>
    <property type="project" value="UniProtKB-EC"/>
</dbReference>
<dbReference type="EMBL" id="CAUDLI010000002">
    <property type="protein sequence ID" value="CAJ0865197.1"/>
    <property type="molecule type" value="Genomic_DNA"/>
</dbReference>
<evidence type="ECO:0000313" key="5">
    <source>
        <dbReference type="Proteomes" id="UP001189792"/>
    </source>
</evidence>
<dbReference type="Proteomes" id="UP001190491">
    <property type="component" value="Unassembled WGS sequence"/>
</dbReference>
<sequence length="367" mass="39467">MGAVVEKRRRRGLRWLLAGAALAAVTAVALHPAGGNMAARAANVVTAHTAPRLPLGTTDACAGYAGLPPGWRQDTRAGMVHVSSGSFTFGTTLGYPDERPAQRDGTAAQTRVRGFWIDQTEVTNAQFGAFVAATGYVTDAERQGGAVVFHVPDSAEMQARPYAWWRWVKGADWRHPTGADSRLADADNQPVTRVTQADALAYARWLGHDLPTEAEWEYAGKAGRDGADLEKAPRDGNGKPGANYWQGIFPVLDTAEDGRAGIGPVGCYAANGFALYDMIGNVWEWTRDAYTGPHQSHANGDTRAVAALDQPQRLGQNNSQPNRPVVIKGGSFLCSPDFCVRYRASAREAQEADLPAAHIGFRTILRD</sequence>
<proteinExistence type="predicted"/>
<keyword evidence="1" id="KW-0732">Signal</keyword>
<dbReference type="EC" id="1.14.99.50" evidence="3"/>
<feature type="chain" id="PRO_5041957375" evidence="1">
    <location>
        <begin position="24"/>
        <end position="367"/>
    </location>
</feature>
<comment type="caution">
    <text evidence="3">The sequence shown here is derived from an EMBL/GenBank/DDBJ whole genome shotgun (WGS) entry which is preliminary data.</text>
</comment>
<dbReference type="SUPFAM" id="SSF56436">
    <property type="entry name" value="C-type lectin-like"/>
    <property type="match status" value="1"/>
</dbReference>
<dbReference type="Proteomes" id="UP001189792">
    <property type="component" value="Unassembled WGS sequence"/>
</dbReference>
<organism evidence="3 6">
    <name type="scientific">Ralstonia flatus</name>
    <dbReference type="NCBI Taxonomy" id="3058601"/>
    <lineage>
        <taxon>Bacteria</taxon>
        <taxon>Pseudomonadati</taxon>
        <taxon>Pseudomonadota</taxon>
        <taxon>Betaproteobacteria</taxon>
        <taxon>Burkholderiales</taxon>
        <taxon>Burkholderiaceae</taxon>
        <taxon>Ralstonia</taxon>
    </lineage>
</organism>
<evidence type="ECO:0000313" key="4">
    <source>
        <dbReference type="EMBL" id="CAJ0865197.1"/>
    </source>
</evidence>
<dbReference type="Pfam" id="PF03781">
    <property type="entry name" value="FGE-sulfatase"/>
    <property type="match status" value="1"/>
</dbReference>
<evidence type="ECO:0000313" key="6">
    <source>
        <dbReference type="Proteomes" id="UP001190491"/>
    </source>
</evidence>
<dbReference type="InterPro" id="IPR051043">
    <property type="entry name" value="Sulfatase_Mod_Factor_Kinase"/>
</dbReference>
<dbReference type="InterPro" id="IPR016187">
    <property type="entry name" value="CTDL_fold"/>
</dbReference>
<dbReference type="EMBL" id="CAUDKO010000002">
    <property type="protein sequence ID" value="CAJ0854610.1"/>
    <property type="molecule type" value="Genomic_DNA"/>
</dbReference>
<name>A0AAD2F3G5_9RALS</name>
<dbReference type="InterPro" id="IPR005532">
    <property type="entry name" value="SUMF_dom"/>
</dbReference>
<feature type="signal peptide" evidence="1">
    <location>
        <begin position="1"/>
        <end position="23"/>
    </location>
</feature>
<dbReference type="RefSeq" id="WP_410482477.1">
    <property type="nucleotide sequence ID" value="NZ_CAUDKO010000002.1"/>
</dbReference>